<keyword evidence="1" id="KW-0175">Coiled coil</keyword>
<evidence type="ECO:0000256" key="1">
    <source>
        <dbReference type="SAM" id="Coils"/>
    </source>
</evidence>
<dbReference type="Proteomes" id="UP000051727">
    <property type="component" value="Unassembled WGS sequence"/>
</dbReference>
<proteinExistence type="predicted"/>
<accession>A0A0R2FST5</accession>
<dbReference type="AlphaFoldDB" id="A0A0R2FST5"/>
<dbReference type="OrthoDB" id="2200242at2"/>
<evidence type="ECO:0000313" key="3">
    <source>
        <dbReference type="Proteomes" id="UP000051727"/>
    </source>
</evidence>
<evidence type="ECO:0008006" key="4">
    <source>
        <dbReference type="Google" id="ProtNLM"/>
    </source>
</evidence>
<dbReference type="STRING" id="1618.IV36_GL001943"/>
<dbReference type="RefSeq" id="WP_056990877.1">
    <property type="nucleotide sequence ID" value="NZ_JQAR01000005.1"/>
</dbReference>
<evidence type="ECO:0000313" key="2">
    <source>
        <dbReference type="EMBL" id="KRN31134.1"/>
    </source>
</evidence>
<dbReference type="PATRIC" id="fig|1618.3.peg.1982"/>
<sequence>MNEVVLPNDLTQLTTEIKTYQSIGGQAIFEIGRRLKWVKDHDLAHGEFGKWLESIQMNHRTANRFMKITTELANWAPGSNLGWKPLYLIATMPPDEREKPQQLDSGEVKKPDEMTVRELQEVNRKLKEKEESLKAKDRQINQQAEMIDRLNEREPKVVEKTVTVEKTPDDYESVKQKAQQADSIKEQLEKAQKQADYFKKESESAKQLIKIQDDEAEQKRLERLKRKADINIYTLSYNIKNFLNENMLLDDDLNHLSEMSNEAKENISSRLNELQKFIDLIRQTTAGRKIIEGSFK</sequence>
<reference evidence="2 3" key="1">
    <citation type="journal article" date="2015" name="Genome Announc.">
        <title>Expanding the biotechnology potential of lactobacilli through comparative genomics of 213 strains and associated genera.</title>
        <authorList>
            <person name="Sun Z."/>
            <person name="Harris H.M."/>
            <person name="McCann A."/>
            <person name="Guo C."/>
            <person name="Argimon S."/>
            <person name="Zhang W."/>
            <person name="Yang X."/>
            <person name="Jeffery I.B."/>
            <person name="Cooney J.C."/>
            <person name="Kagawa T.F."/>
            <person name="Liu W."/>
            <person name="Song Y."/>
            <person name="Salvetti E."/>
            <person name="Wrobel A."/>
            <person name="Rasinkangas P."/>
            <person name="Parkhill J."/>
            <person name="Rea M.C."/>
            <person name="O'Sullivan O."/>
            <person name="Ritari J."/>
            <person name="Douillard F.P."/>
            <person name="Paul Ross R."/>
            <person name="Yang R."/>
            <person name="Briner A.E."/>
            <person name="Felis G.E."/>
            <person name="de Vos W.M."/>
            <person name="Barrangou R."/>
            <person name="Klaenhammer T.R."/>
            <person name="Caufield P.W."/>
            <person name="Cui Y."/>
            <person name="Zhang H."/>
            <person name="O'Toole P.W."/>
        </authorList>
    </citation>
    <scope>NUCLEOTIDE SEQUENCE [LARGE SCALE GENOMIC DNA]</scope>
    <source>
        <strain evidence="2 3">ATCC 27304</strain>
    </source>
</reference>
<dbReference type="Pfam" id="PF11300">
    <property type="entry name" value="DUF3102"/>
    <property type="match status" value="1"/>
</dbReference>
<comment type="caution">
    <text evidence="2">The sequence shown here is derived from an EMBL/GenBank/DDBJ whole genome shotgun (WGS) entry which is preliminary data.</text>
</comment>
<gene>
    <name evidence="2" type="ORF">IV36_GL001943</name>
</gene>
<protein>
    <recommendedName>
        <fullName evidence="4">DUF3102 domain-containing protein</fullName>
    </recommendedName>
</protein>
<organism evidence="2 3">
    <name type="scientific">Liquorilactobacillus mali</name>
    <dbReference type="NCBI Taxonomy" id="1618"/>
    <lineage>
        <taxon>Bacteria</taxon>
        <taxon>Bacillati</taxon>
        <taxon>Bacillota</taxon>
        <taxon>Bacilli</taxon>
        <taxon>Lactobacillales</taxon>
        <taxon>Lactobacillaceae</taxon>
        <taxon>Liquorilactobacillus</taxon>
    </lineage>
</organism>
<dbReference type="EMBL" id="JQAR01000005">
    <property type="protein sequence ID" value="KRN31134.1"/>
    <property type="molecule type" value="Genomic_DNA"/>
</dbReference>
<name>A0A0R2FST5_9LACO</name>
<feature type="coiled-coil region" evidence="1">
    <location>
        <begin position="116"/>
        <end position="231"/>
    </location>
</feature>
<dbReference type="InterPro" id="IPR021451">
    <property type="entry name" value="DUF3102"/>
</dbReference>